<protein>
    <submittedName>
        <fullName evidence="1">Uncharacterized protein</fullName>
    </submittedName>
</protein>
<name>A0ABS1LR96_9MICO</name>
<dbReference type="RefSeq" id="WP_201851136.1">
    <property type="nucleotide sequence ID" value="NZ_JABBYC010000076.1"/>
</dbReference>
<dbReference type="EMBL" id="JABBYC010000076">
    <property type="protein sequence ID" value="MBL0888720.1"/>
    <property type="molecule type" value="Genomic_DNA"/>
</dbReference>
<evidence type="ECO:0000313" key="2">
    <source>
        <dbReference type="Proteomes" id="UP000675409"/>
    </source>
</evidence>
<reference evidence="1 2" key="1">
    <citation type="journal article" date="2021" name="Arch. Microbiol.">
        <title>Myceligenerans indicum sp. nov., an actinobacterium isolated from mangrove sediment of Sundarbans, India.</title>
        <authorList>
            <person name="Asha K."/>
            <person name="Bhadury P."/>
        </authorList>
    </citation>
    <scope>NUCLEOTIDE SEQUENCE [LARGE SCALE GENOMIC DNA]</scope>
    <source>
        <strain evidence="1 2">I2</strain>
    </source>
</reference>
<keyword evidence="2" id="KW-1185">Reference proteome</keyword>
<evidence type="ECO:0000313" key="1">
    <source>
        <dbReference type="EMBL" id="MBL0888720.1"/>
    </source>
</evidence>
<accession>A0ABS1LR96</accession>
<comment type="caution">
    <text evidence="1">The sequence shown here is derived from an EMBL/GenBank/DDBJ whole genome shotgun (WGS) entry which is preliminary data.</text>
</comment>
<sequence>MSDASLQVVDAFSLVDRNPDLAVEELRERPSMNEPERCDEVFDACCAAAVGAGLEAEGQVGVDEAALDLEPVWWAFRAGASAAAEGEPWGAVGSVAEPVA</sequence>
<dbReference type="Proteomes" id="UP000675409">
    <property type="component" value="Unassembled WGS sequence"/>
</dbReference>
<proteinExistence type="predicted"/>
<gene>
    <name evidence="1" type="ORF">HGK34_20980</name>
</gene>
<organism evidence="1 2">
    <name type="scientific">Myceligenerans indicum</name>
    <dbReference type="NCBI Taxonomy" id="2593663"/>
    <lineage>
        <taxon>Bacteria</taxon>
        <taxon>Bacillati</taxon>
        <taxon>Actinomycetota</taxon>
        <taxon>Actinomycetes</taxon>
        <taxon>Micrococcales</taxon>
        <taxon>Promicromonosporaceae</taxon>
        <taxon>Myceligenerans</taxon>
    </lineage>
</organism>